<sequence length="160" mass="17663">MGRKSLAERIQDGFESRPLTEHHPTPPEPPVTPARRRLGVFGFIMAGFAFTIVLLVMAFLAVDGVWWNVQSQAVCTITSTSHHPVYSKSGFLGTDWKIGTAQCGAFQVTRNGERFPDEAAQRVGRSLRIGDTYRLYLRGWDGWPEPAKAIVASKAAHSGH</sequence>
<keyword evidence="2" id="KW-0472">Membrane</keyword>
<keyword evidence="2" id="KW-0812">Transmembrane</keyword>
<dbReference type="Proteomes" id="UP000589620">
    <property type="component" value="Unassembled WGS sequence"/>
</dbReference>
<dbReference type="RefSeq" id="WP_179455988.1">
    <property type="nucleotide sequence ID" value="NZ_BAAAPX010000001.1"/>
</dbReference>
<evidence type="ECO:0000313" key="3">
    <source>
        <dbReference type="EMBL" id="NYD74188.1"/>
    </source>
</evidence>
<dbReference type="AlphaFoldDB" id="A0A852SYD1"/>
<dbReference type="EMBL" id="JACCBJ010000001">
    <property type="protein sequence ID" value="NYD74188.1"/>
    <property type="molecule type" value="Genomic_DNA"/>
</dbReference>
<protein>
    <submittedName>
        <fullName evidence="3">Uncharacterized protein</fullName>
    </submittedName>
</protein>
<evidence type="ECO:0000256" key="2">
    <source>
        <dbReference type="SAM" id="Phobius"/>
    </source>
</evidence>
<accession>A0A852SYD1</accession>
<evidence type="ECO:0000256" key="1">
    <source>
        <dbReference type="SAM" id="MobiDB-lite"/>
    </source>
</evidence>
<feature type="region of interest" description="Disordered" evidence="1">
    <location>
        <begin position="14"/>
        <end position="33"/>
    </location>
</feature>
<keyword evidence="4" id="KW-1185">Reference proteome</keyword>
<feature type="transmembrane region" description="Helical" evidence="2">
    <location>
        <begin position="40"/>
        <end position="67"/>
    </location>
</feature>
<feature type="compositionally biased region" description="Basic and acidic residues" evidence="1">
    <location>
        <begin position="14"/>
        <end position="25"/>
    </location>
</feature>
<gene>
    <name evidence="3" type="ORF">BJ963_001707</name>
</gene>
<comment type="caution">
    <text evidence="3">The sequence shown here is derived from an EMBL/GenBank/DDBJ whole genome shotgun (WGS) entry which is preliminary data.</text>
</comment>
<reference evidence="3 4" key="1">
    <citation type="submission" date="2020-07" db="EMBL/GenBank/DDBJ databases">
        <title>Sequencing the genomes of 1000 actinobacteria strains.</title>
        <authorList>
            <person name="Klenk H.-P."/>
        </authorList>
    </citation>
    <scope>NUCLEOTIDE SEQUENCE [LARGE SCALE GENOMIC DNA]</scope>
    <source>
        <strain evidence="3 4">DSM 23871</strain>
    </source>
</reference>
<proteinExistence type="predicted"/>
<keyword evidence="2" id="KW-1133">Transmembrane helix</keyword>
<evidence type="ECO:0000313" key="4">
    <source>
        <dbReference type="Proteomes" id="UP000589620"/>
    </source>
</evidence>
<name>A0A852SYD1_9MICO</name>
<organism evidence="3 4">
    <name type="scientific">Leifsonia soli</name>
    <dbReference type="NCBI Taxonomy" id="582665"/>
    <lineage>
        <taxon>Bacteria</taxon>
        <taxon>Bacillati</taxon>
        <taxon>Actinomycetota</taxon>
        <taxon>Actinomycetes</taxon>
        <taxon>Micrococcales</taxon>
        <taxon>Microbacteriaceae</taxon>
        <taxon>Leifsonia</taxon>
    </lineage>
</organism>